<feature type="compositionally biased region" description="Low complexity" evidence="1">
    <location>
        <begin position="386"/>
        <end position="403"/>
    </location>
</feature>
<dbReference type="Gene3D" id="2.30.29.30">
    <property type="entry name" value="Pleckstrin-homology domain (PH domain)/Phosphotyrosine-binding domain (PTB)"/>
    <property type="match status" value="1"/>
</dbReference>
<sequence length="683" mass="77500">MHMEGSRSEIKRRHPHRQLHINPVNRRSWPMGPSSPLRLKDLTKRQQDQQEAIWELLQTELQYIRSTRVISDLFLCVLLNLQNELILNEIETHKLFNNISEISAANAEFWRNHLRKVLEETRNNATPLNPSLMKQGFHMYHDIFQPYVQYCARQKVCTDYMKSQYNENDLFKTFVIWAEAQSRCNRLKLTDLLLIQPYNSNFNLTAPMPGCTAGQTRGLVMQSPLKMKEYQNRMDVECLLFTDLLLICKANKRMDKYKIVKPPMRVDRIITHELKDKGSFLLIYVNEYHVPVSSFTFHGDQNAVHIWVTHIKKAQDLFQEAKVASAHHDKAMFPQSEIITEEVIGYTPLGMVEGSDGLPLLQLTRCASEEPDSLRADSVSSPINRSRSWNEMTSSSSESRSTNPHVPQYVDAGTGTSGNHGVVMVSSASDLERVSNNVTPNTGGHATVQYSKSDPTVFSQYIGDDKLQVPGLSVSAGTSESDMSSLPEFVDVNMKSKLYQRRQSRTEKRYHTADAVQELNKNQDRDNSIHKRLSWNFPNGDIGSDKQGVLKSKVMSSDSIRSIPSSSGVSSTGSLHLSPDGDICEVDSDLEMNDFDHQIPHDMNEDDIDYYTNSSQHTKSKSTPDIVSLMQDLNTGEIGEMKDGIKSVDLPYCEDPNIRLSHAQLLRMKKQLLLSSNVEASEV</sequence>
<feature type="region of interest" description="Disordered" evidence="1">
    <location>
        <begin position="1"/>
        <end position="36"/>
    </location>
</feature>
<gene>
    <name evidence="3" type="ORF">MAR_004053</name>
</gene>
<dbReference type="InterPro" id="IPR000219">
    <property type="entry name" value="DH_dom"/>
</dbReference>
<dbReference type="PROSITE" id="PS50010">
    <property type="entry name" value="DH_2"/>
    <property type="match status" value="1"/>
</dbReference>
<proteinExistence type="predicted"/>
<evidence type="ECO:0000313" key="4">
    <source>
        <dbReference type="Proteomes" id="UP001164746"/>
    </source>
</evidence>
<dbReference type="InterPro" id="IPR040181">
    <property type="entry name" value="PKHG5/7"/>
</dbReference>
<name>A0ABY7EVG9_MYAAR</name>
<reference evidence="3" key="1">
    <citation type="submission" date="2022-11" db="EMBL/GenBank/DDBJ databases">
        <title>Centuries of genome instability and evolution in soft-shell clam transmissible cancer (bioRxiv).</title>
        <authorList>
            <person name="Hart S.F.M."/>
            <person name="Yonemitsu M.A."/>
            <person name="Giersch R.M."/>
            <person name="Beal B.F."/>
            <person name="Arriagada G."/>
            <person name="Davis B.W."/>
            <person name="Ostrander E.A."/>
            <person name="Goff S.P."/>
            <person name="Metzger M.J."/>
        </authorList>
    </citation>
    <scope>NUCLEOTIDE SEQUENCE</scope>
    <source>
        <strain evidence="3">MELC-2E11</strain>
        <tissue evidence="3">Siphon/mantle</tissue>
    </source>
</reference>
<keyword evidence="4" id="KW-1185">Reference proteome</keyword>
<dbReference type="Gene3D" id="1.20.900.10">
    <property type="entry name" value="Dbl homology (DH) domain"/>
    <property type="match status" value="1"/>
</dbReference>
<evidence type="ECO:0000259" key="2">
    <source>
        <dbReference type="PROSITE" id="PS50010"/>
    </source>
</evidence>
<dbReference type="Pfam" id="PF00621">
    <property type="entry name" value="RhoGEF"/>
    <property type="match status" value="1"/>
</dbReference>
<evidence type="ECO:0000313" key="3">
    <source>
        <dbReference type="EMBL" id="WAR13948.1"/>
    </source>
</evidence>
<feature type="region of interest" description="Disordered" evidence="1">
    <location>
        <begin position="371"/>
        <end position="418"/>
    </location>
</feature>
<dbReference type="SMART" id="SM00325">
    <property type="entry name" value="RhoGEF"/>
    <property type="match status" value="1"/>
</dbReference>
<dbReference type="Proteomes" id="UP001164746">
    <property type="component" value="Chromosome 9"/>
</dbReference>
<protein>
    <submittedName>
        <fullName evidence="3">PKHG5-like protein</fullName>
    </submittedName>
</protein>
<accession>A0ABY7EVG9</accession>
<dbReference type="PANTHER" id="PTHR13217">
    <property type="entry name" value="PLECKSTRIN HOMOLOGY DOMAIN-CONTAINING FAMILY G MEMBER 7"/>
    <property type="match status" value="1"/>
</dbReference>
<organism evidence="3 4">
    <name type="scientific">Mya arenaria</name>
    <name type="common">Soft-shell clam</name>
    <dbReference type="NCBI Taxonomy" id="6604"/>
    <lineage>
        <taxon>Eukaryota</taxon>
        <taxon>Metazoa</taxon>
        <taxon>Spiralia</taxon>
        <taxon>Lophotrochozoa</taxon>
        <taxon>Mollusca</taxon>
        <taxon>Bivalvia</taxon>
        <taxon>Autobranchia</taxon>
        <taxon>Heteroconchia</taxon>
        <taxon>Euheterodonta</taxon>
        <taxon>Imparidentia</taxon>
        <taxon>Neoheterodontei</taxon>
        <taxon>Myida</taxon>
        <taxon>Myoidea</taxon>
        <taxon>Myidae</taxon>
        <taxon>Mya</taxon>
    </lineage>
</organism>
<dbReference type="CDD" id="cd13244">
    <property type="entry name" value="PH_PLEKHG5_G6"/>
    <property type="match status" value="1"/>
</dbReference>
<dbReference type="InterPro" id="IPR011993">
    <property type="entry name" value="PH-like_dom_sf"/>
</dbReference>
<dbReference type="InterPro" id="IPR035899">
    <property type="entry name" value="DBL_dom_sf"/>
</dbReference>
<evidence type="ECO:0000256" key="1">
    <source>
        <dbReference type="SAM" id="MobiDB-lite"/>
    </source>
</evidence>
<dbReference type="SUPFAM" id="SSF50729">
    <property type="entry name" value="PH domain-like"/>
    <property type="match status" value="1"/>
</dbReference>
<dbReference type="SUPFAM" id="SSF48065">
    <property type="entry name" value="DBL homology domain (DH-domain)"/>
    <property type="match status" value="1"/>
</dbReference>
<dbReference type="EMBL" id="CP111020">
    <property type="protein sequence ID" value="WAR13948.1"/>
    <property type="molecule type" value="Genomic_DNA"/>
</dbReference>
<feature type="compositionally biased region" description="Basic residues" evidence="1">
    <location>
        <begin position="10"/>
        <end position="19"/>
    </location>
</feature>
<feature type="domain" description="DH" evidence="2">
    <location>
        <begin position="48"/>
        <end position="194"/>
    </location>
</feature>
<dbReference type="PANTHER" id="PTHR13217:SF11">
    <property type="entry name" value="PLECKSTRIN HOMOLOGY DOMAIN-CONTAINING FAMILY G MEMBER 5"/>
    <property type="match status" value="1"/>
</dbReference>